<dbReference type="AlphaFoldDB" id="A0A066X1L3"/>
<dbReference type="InterPro" id="IPR004331">
    <property type="entry name" value="SPX_dom"/>
</dbReference>
<feature type="transmembrane region" description="Helical" evidence="7">
    <location>
        <begin position="506"/>
        <end position="528"/>
    </location>
</feature>
<dbReference type="EMBL" id="JMSE01001400">
    <property type="protein sequence ID" value="KDN61569.1"/>
    <property type="molecule type" value="Genomic_DNA"/>
</dbReference>
<feature type="domain" description="SPX" evidence="8">
    <location>
        <begin position="107"/>
        <end position="268"/>
    </location>
</feature>
<dbReference type="PANTHER" id="PTHR46140">
    <property type="entry name" value="VACUOLAR TRANSPORTER CHAPERONE 1-RELATED"/>
    <property type="match status" value="1"/>
</dbReference>
<dbReference type="GO" id="GO:0006799">
    <property type="term" value="P:polyphosphate biosynthetic process"/>
    <property type="evidence" value="ECO:0007669"/>
    <property type="project" value="UniProtKB-ARBA"/>
</dbReference>
<evidence type="ECO:0000256" key="7">
    <source>
        <dbReference type="SAM" id="Phobius"/>
    </source>
</evidence>
<sequence>MYLIQSGSRMPTECLQSTRYALLKAPFPFLCACVPVNTYSLPPLLEDVTHLHLLVSAGPVANTRTFCAVATRLPERIASHRTAPHYTLPISAHAIGDSPLVGNIKTMKYGQQLEQESVPEWSLHNVDYNSLKHEIKVHTTRDQATAIAIPGHQDSALRRFEDNLYNELCQQHDRVDLFVTSKADEISRRLQYISDQLQKLIVKCAEEGDRVTLKRHRRFAKYERDLLRCGEETLALARFINAQITAFRKITKKYKKWTGSPTLSARFRESVLSNPKSFTRRDLNNLQTRYEELLNTLRASTPQLSEPCSPFSDELVPSRRGSSAEDFFSPLPPTQRQPRPAAQQCQQQQQHYWNEYDDGSEAGGQEDEYAIYVNPNDDMNFPGLDSMRAILAAPFRHARRWFSRRQDPAGQRLLGNAPFLESYGGISALGTDTDDEYASSDGMPTTGYAAHYATFPSVNEQHVRRYREQVLFWGTVGCFGVSFLLLLVAGILISTGRHKLRAEVDAGVTVGVVASLISACLALGMSLYRSDDLGVGQRVAVYSSFCAACVLNGMLLILVVGNAA</sequence>
<dbReference type="InterPro" id="IPR051572">
    <property type="entry name" value="VTC_Complex_Subunit"/>
</dbReference>
<evidence type="ECO:0000313" key="10">
    <source>
        <dbReference type="Proteomes" id="UP000027238"/>
    </source>
</evidence>
<dbReference type="CDD" id="cd14474">
    <property type="entry name" value="SPX_YDR089W"/>
    <property type="match status" value="1"/>
</dbReference>
<dbReference type="Proteomes" id="UP000027238">
    <property type="component" value="Unassembled WGS sequence"/>
</dbReference>
<keyword evidence="3 7" id="KW-0812">Transmembrane</keyword>
<dbReference type="eggNOG" id="KOG1162">
    <property type="taxonomic scope" value="Eukaryota"/>
</dbReference>
<evidence type="ECO:0000256" key="5">
    <source>
        <dbReference type="ARBA" id="ARBA00023136"/>
    </source>
</evidence>
<dbReference type="OMA" id="KMHTTRD"/>
<keyword evidence="10" id="KW-1185">Reference proteome</keyword>
<evidence type="ECO:0000313" key="9">
    <source>
        <dbReference type="EMBL" id="KDN61569.1"/>
    </source>
</evidence>
<reference evidence="10" key="1">
    <citation type="journal article" date="2014" name="Genome Announc.">
        <title>Draft genome sequence of Colletotrichum sublineola, a destructive pathogen of cultivated sorghum.</title>
        <authorList>
            <person name="Baroncelli R."/>
            <person name="Sanz-Martin J.M."/>
            <person name="Rech G.E."/>
            <person name="Sukno S.A."/>
            <person name="Thon M.R."/>
        </authorList>
    </citation>
    <scope>NUCLEOTIDE SEQUENCE [LARGE SCALE GENOMIC DNA]</scope>
    <source>
        <strain evidence="10">TX430BB</strain>
    </source>
</reference>
<keyword evidence="2" id="KW-0926">Vacuole</keyword>
<keyword evidence="5 7" id="KW-0472">Membrane</keyword>
<protein>
    <submittedName>
        <fullName evidence="9">Putative SPX domain-containing protein</fullName>
    </submittedName>
</protein>
<comment type="subcellular location">
    <subcellularLocation>
        <location evidence="1">Vacuole membrane</location>
        <topology evidence="1">Multi-pass membrane protein</topology>
    </subcellularLocation>
</comment>
<comment type="caution">
    <text evidence="9">The sequence shown here is derived from an EMBL/GenBank/DDBJ whole genome shotgun (WGS) entry which is preliminary data.</text>
</comment>
<dbReference type="STRING" id="1173701.A0A066X1L3"/>
<evidence type="ECO:0000256" key="1">
    <source>
        <dbReference type="ARBA" id="ARBA00004128"/>
    </source>
</evidence>
<gene>
    <name evidence="9" type="ORF">CSUB01_04163</name>
</gene>
<feature type="region of interest" description="Disordered" evidence="6">
    <location>
        <begin position="304"/>
        <end position="350"/>
    </location>
</feature>
<evidence type="ECO:0000256" key="3">
    <source>
        <dbReference type="ARBA" id="ARBA00022692"/>
    </source>
</evidence>
<evidence type="ECO:0000256" key="6">
    <source>
        <dbReference type="SAM" id="MobiDB-lite"/>
    </source>
</evidence>
<evidence type="ECO:0000256" key="4">
    <source>
        <dbReference type="ARBA" id="ARBA00022989"/>
    </source>
</evidence>
<evidence type="ECO:0000256" key="2">
    <source>
        <dbReference type="ARBA" id="ARBA00022554"/>
    </source>
</evidence>
<name>A0A066X1L3_COLSU</name>
<proteinExistence type="predicted"/>
<dbReference type="PROSITE" id="PS51382">
    <property type="entry name" value="SPX"/>
    <property type="match status" value="1"/>
</dbReference>
<accession>A0A066X1L3</accession>
<feature type="compositionally biased region" description="Low complexity" evidence="6">
    <location>
        <begin position="336"/>
        <end position="350"/>
    </location>
</feature>
<dbReference type="HOGENOM" id="CLU_048481_0_0_1"/>
<feature type="transmembrane region" description="Helical" evidence="7">
    <location>
        <begin position="470"/>
        <end position="494"/>
    </location>
</feature>
<evidence type="ECO:0000259" key="8">
    <source>
        <dbReference type="PROSITE" id="PS51382"/>
    </source>
</evidence>
<keyword evidence="4 7" id="KW-1133">Transmembrane helix</keyword>
<feature type="transmembrane region" description="Helical" evidence="7">
    <location>
        <begin position="540"/>
        <end position="561"/>
    </location>
</feature>
<dbReference type="PANTHER" id="PTHR46140:SF1">
    <property type="entry name" value="VACUOLAR TRANSPORTER CHAPERONE COMPLEX SUBUNIT 4-RELATED"/>
    <property type="match status" value="1"/>
</dbReference>
<organism evidence="9 10">
    <name type="scientific">Colletotrichum sublineola</name>
    <name type="common">Sorghum anthracnose fungus</name>
    <dbReference type="NCBI Taxonomy" id="1173701"/>
    <lineage>
        <taxon>Eukaryota</taxon>
        <taxon>Fungi</taxon>
        <taxon>Dikarya</taxon>
        <taxon>Ascomycota</taxon>
        <taxon>Pezizomycotina</taxon>
        <taxon>Sordariomycetes</taxon>
        <taxon>Hypocreomycetidae</taxon>
        <taxon>Glomerellales</taxon>
        <taxon>Glomerellaceae</taxon>
        <taxon>Colletotrichum</taxon>
        <taxon>Colletotrichum graminicola species complex</taxon>
    </lineage>
</organism>
<dbReference type="GO" id="GO:0005774">
    <property type="term" value="C:vacuolar membrane"/>
    <property type="evidence" value="ECO:0007669"/>
    <property type="project" value="UniProtKB-SubCell"/>
</dbReference>
<dbReference type="OrthoDB" id="5588846at2759"/>